<protein>
    <submittedName>
        <fullName evidence="1">Uncharacterized protein</fullName>
    </submittedName>
</protein>
<organism evidence="1 2">
    <name type="scientific">Roseospira visakhapatnamensis</name>
    <dbReference type="NCBI Taxonomy" id="390880"/>
    <lineage>
        <taxon>Bacteria</taxon>
        <taxon>Pseudomonadati</taxon>
        <taxon>Pseudomonadota</taxon>
        <taxon>Alphaproteobacteria</taxon>
        <taxon>Rhodospirillales</taxon>
        <taxon>Rhodospirillaceae</taxon>
        <taxon>Roseospira</taxon>
    </lineage>
</organism>
<comment type="caution">
    <text evidence="1">The sequence shown here is derived from an EMBL/GenBank/DDBJ whole genome shotgun (WGS) entry which is preliminary data.</text>
</comment>
<keyword evidence="2" id="KW-1185">Reference proteome</keyword>
<dbReference type="RefSeq" id="WP_184042073.1">
    <property type="nucleotide sequence ID" value="NZ_JACIGK010000001.1"/>
</dbReference>
<evidence type="ECO:0000313" key="2">
    <source>
        <dbReference type="Proteomes" id="UP000554286"/>
    </source>
</evidence>
<dbReference type="Proteomes" id="UP000554286">
    <property type="component" value="Unassembled WGS sequence"/>
</dbReference>
<name>A0A7W6W8H6_9PROT</name>
<dbReference type="AlphaFoldDB" id="A0A7W6W8H6"/>
<sequence>MDTLAEGPDDAVTKDVNMLGAAAASVNMNDVMIYDSSYGQSQGRQADETDMSFVRKICYDLENHIKLQNSCKFFPGLCTETYIKDAIITSNPKGAYVYFYDENDDPKEKIRPRFMTDIRGALNTRMVEQMILKKDGHADCRHGEDNFWVGEVSNILVIHCDLHETNLTNPADDSAVPAASHNSEPRYF</sequence>
<gene>
    <name evidence="1" type="ORF">GGD89_000032</name>
</gene>
<proteinExistence type="predicted"/>
<reference evidence="1 2" key="1">
    <citation type="submission" date="2020-08" db="EMBL/GenBank/DDBJ databases">
        <title>Genome sequencing of Purple Non-Sulfur Bacteria from various extreme environments.</title>
        <authorList>
            <person name="Mayer M."/>
        </authorList>
    </citation>
    <scope>NUCLEOTIDE SEQUENCE [LARGE SCALE GENOMIC DNA]</scope>
    <source>
        <strain evidence="1 2">JA131</strain>
    </source>
</reference>
<accession>A0A7W6W8H6</accession>
<evidence type="ECO:0000313" key="1">
    <source>
        <dbReference type="EMBL" id="MBB4264426.1"/>
    </source>
</evidence>
<dbReference type="EMBL" id="JACIGK010000001">
    <property type="protein sequence ID" value="MBB4264426.1"/>
    <property type="molecule type" value="Genomic_DNA"/>
</dbReference>